<evidence type="ECO:0000313" key="1">
    <source>
        <dbReference type="EMBL" id="KAA1070092.1"/>
    </source>
</evidence>
<dbReference type="Proteomes" id="UP000325313">
    <property type="component" value="Unassembled WGS sequence"/>
</dbReference>
<accession>A0A5B0LZW6</accession>
<protein>
    <submittedName>
        <fullName evidence="1">Uncharacterized protein</fullName>
    </submittedName>
</protein>
<organism evidence="1 2">
    <name type="scientific">Puccinia graminis f. sp. tritici</name>
    <dbReference type="NCBI Taxonomy" id="56615"/>
    <lineage>
        <taxon>Eukaryota</taxon>
        <taxon>Fungi</taxon>
        <taxon>Dikarya</taxon>
        <taxon>Basidiomycota</taxon>
        <taxon>Pucciniomycotina</taxon>
        <taxon>Pucciniomycetes</taxon>
        <taxon>Pucciniales</taxon>
        <taxon>Pucciniaceae</taxon>
        <taxon>Puccinia</taxon>
    </lineage>
</organism>
<comment type="caution">
    <text evidence="1">The sequence shown here is derived from an EMBL/GenBank/DDBJ whole genome shotgun (WGS) entry which is preliminary data.</text>
</comment>
<evidence type="ECO:0000313" key="2">
    <source>
        <dbReference type="Proteomes" id="UP000325313"/>
    </source>
</evidence>
<gene>
    <name evidence="1" type="ORF">PGTUg99_006001</name>
</gene>
<proteinExistence type="predicted"/>
<dbReference type="EMBL" id="VDEP01000485">
    <property type="protein sequence ID" value="KAA1070092.1"/>
    <property type="molecule type" value="Genomic_DNA"/>
</dbReference>
<sequence length="166" mass="18349">MSGRGVQGKLHSVIFPAQLNIDRACGESARNSMPSLDSLPASSSSKYSSRLPRKAYYLLIYLEGYRPPAVLPSRLDNLLFPTEYIHPLELAHPAMARSSLVTLIFFNCLIALSVFSSGAGQLSRRSLGQLSRNPDPKAIQQKRFVHPSGSQKSIHLVRREAKGKPY</sequence>
<name>A0A5B0LZW6_PUCGR</name>
<dbReference type="AlphaFoldDB" id="A0A5B0LZW6"/>
<reference evidence="1 2" key="1">
    <citation type="submission" date="2019-05" db="EMBL/GenBank/DDBJ databases">
        <title>Emergence of the Ug99 lineage of the wheat stem rust pathogen through somatic hybridization.</title>
        <authorList>
            <person name="Li F."/>
            <person name="Upadhyaya N.M."/>
            <person name="Sperschneider J."/>
            <person name="Matny O."/>
            <person name="Nguyen-Phuc H."/>
            <person name="Mago R."/>
            <person name="Raley C."/>
            <person name="Miller M.E."/>
            <person name="Silverstein K.A.T."/>
            <person name="Henningsen E."/>
            <person name="Hirsch C.D."/>
            <person name="Visser B."/>
            <person name="Pretorius Z.A."/>
            <person name="Steffenson B.J."/>
            <person name="Schwessinger B."/>
            <person name="Dodds P.N."/>
            <person name="Figueroa M."/>
        </authorList>
    </citation>
    <scope>NUCLEOTIDE SEQUENCE [LARGE SCALE GENOMIC DNA]</scope>
    <source>
        <strain evidence="1 2">Ug99</strain>
    </source>
</reference>